<evidence type="ECO:0000256" key="1">
    <source>
        <dbReference type="SAM" id="Phobius"/>
    </source>
</evidence>
<sequence>MPTILNDVAEAVAIGCEFASLLIVALGSIAALARLAWNWRELGDLKVKKEVWLGFAANILLALEFALAADIARTAIEPNWEDIGRLAAIAAIRTALNFFLERDLEAARTEQAAQPRAG</sequence>
<keyword evidence="1" id="KW-0472">Membrane</keyword>
<dbReference type="PANTHER" id="PTHR38468:SF1">
    <property type="entry name" value="SLL0939 PROTEIN"/>
    <property type="match status" value="1"/>
</dbReference>
<evidence type="ECO:0000313" key="2">
    <source>
        <dbReference type="EMBL" id="MFD1784229.1"/>
    </source>
</evidence>
<feature type="transmembrane region" description="Helical" evidence="1">
    <location>
        <begin position="51"/>
        <end position="71"/>
    </location>
</feature>
<dbReference type="RefSeq" id="WP_377283818.1">
    <property type="nucleotide sequence ID" value="NZ_JBHRSI010000009.1"/>
</dbReference>
<dbReference type="EMBL" id="JBHUEY010000001">
    <property type="protein sequence ID" value="MFD1784229.1"/>
    <property type="molecule type" value="Genomic_DNA"/>
</dbReference>
<keyword evidence="1" id="KW-0812">Transmembrane</keyword>
<dbReference type="PANTHER" id="PTHR38468">
    <property type="entry name" value="SLL0939 PROTEIN"/>
    <property type="match status" value="1"/>
</dbReference>
<proteinExistence type="predicted"/>
<gene>
    <name evidence="2" type="ORF">ACFSC0_12550</name>
</gene>
<feature type="transmembrane region" description="Helical" evidence="1">
    <location>
        <begin position="12"/>
        <end position="39"/>
    </location>
</feature>
<dbReference type="Proteomes" id="UP001597237">
    <property type="component" value="Unassembled WGS sequence"/>
</dbReference>
<dbReference type="InterPro" id="IPR012427">
    <property type="entry name" value="DUF1622"/>
</dbReference>
<reference evidence="3" key="1">
    <citation type="journal article" date="2019" name="Int. J. Syst. Evol. Microbiol.">
        <title>The Global Catalogue of Microorganisms (GCM) 10K type strain sequencing project: providing services to taxonomists for standard genome sequencing and annotation.</title>
        <authorList>
            <consortium name="The Broad Institute Genomics Platform"/>
            <consortium name="The Broad Institute Genome Sequencing Center for Infectious Disease"/>
            <person name="Wu L."/>
            <person name="Ma J."/>
        </authorList>
    </citation>
    <scope>NUCLEOTIDE SEQUENCE [LARGE SCALE GENOMIC DNA]</scope>
    <source>
        <strain evidence="3">DFY28</strain>
    </source>
</reference>
<name>A0ABW4N222_9CAUL</name>
<organism evidence="2 3">
    <name type="scientific">Phenylobacterium terrae</name>
    <dbReference type="NCBI Taxonomy" id="2665495"/>
    <lineage>
        <taxon>Bacteria</taxon>
        <taxon>Pseudomonadati</taxon>
        <taxon>Pseudomonadota</taxon>
        <taxon>Alphaproteobacteria</taxon>
        <taxon>Caulobacterales</taxon>
        <taxon>Caulobacteraceae</taxon>
        <taxon>Phenylobacterium</taxon>
    </lineage>
</organism>
<dbReference type="Pfam" id="PF07784">
    <property type="entry name" value="DUF1622"/>
    <property type="match status" value="1"/>
</dbReference>
<keyword evidence="3" id="KW-1185">Reference proteome</keyword>
<comment type="caution">
    <text evidence="2">The sequence shown here is derived from an EMBL/GenBank/DDBJ whole genome shotgun (WGS) entry which is preliminary data.</text>
</comment>
<protein>
    <submittedName>
        <fullName evidence="2">DUF1622 domain-containing protein</fullName>
    </submittedName>
</protein>
<accession>A0ABW4N222</accession>
<evidence type="ECO:0000313" key="3">
    <source>
        <dbReference type="Proteomes" id="UP001597237"/>
    </source>
</evidence>
<keyword evidence="1" id="KW-1133">Transmembrane helix</keyword>